<reference evidence="6 7" key="1">
    <citation type="submission" date="2017-11" db="EMBL/GenBank/DDBJ databases">
        <title>De novo assembly and phasing of dikaryotic genomes from two isolates of Puccinia coronata f. sp. avenae, the causal agent of oat crown rust.</title>
        <authorList>
            <person name="Miller M.E."/>
            <person name="Zhang Y."/>
            <person name="Omidvar V."/>
            <person name="Sperschneider J."/>
            <person name="Schwessinger B."/>
            <person name="Raley C."/>
            <person name="Palmer J.M."/>
            <person name="Garnica D."/>
            <person name="Upadhyaya N."/>
            <person name="Rathjen J."/>
            <person name="Taylor J.M."/>
            <person name="Park R.F."/>
            <person name="Dodds P.N."/>
            <person name="Hirsch C.D."/>
            <person name="Kianian S.F."/>
            <person name="Figueroa M."/>
        </authorList>
    </citation>
    <scope>NUCLEOTIDE SEQUENCE [LARGE SCALE GENOMIC DNA]</scope>
    <source>
        <strain evidence="6">12SD80</strain>
    </source>
</reference>
<dbReference type="PANTHER" id="PTHR45728:SF3">
    <property type="entry name" value="ACETYL-COA CARBOXYLASE"/>
    <property type="match status" value="1"/>
</dbReference>
<evidence type="ECO:0000313" key="6">
    <source>
        <dbReference type="EMBL" id="PLW26165.1"/>
    </source>
</evidence>
<organism evidence="6 7">
    <name type="scientific">Puccinia coronata f. sp. avenae</name>
    <dbReference type="NCBI Taxonomy" id="200324"/>
    <lineage>
        <taxon>Eukaryota</taxon>
        <taxon>Fungi</taxon>
        <taxon>Dikarya</taxon>
        <taxon>Basidiomycota</taxon>
        <taxon>Pucciniomycotina</taxon>
        <taxon>Pucciniomycetes</taxon>
        <taxon>Pucciniales</taxon>
        <taxon>Pucciniaceae</taxon>
        <taxon>Puccinia</taxon>
    </lineage>
</organism>
<dbReference type="Gene3D" id="3.90.1770.10">
    <property type="entry name" value="PreATP-grasp domain"/>
    <property type="match status" value="1"/>
</dbReference>
<name>A0A2N5TKZ0_9BASI</name>
<dbReference type="Pfam" id="PF00289">
    <property type="entry name" value="Biotin_carb_N"/>
    <property type="match status" value="1"/>
</dbReference>
<dbReference type="AlphaFoldDB" id="A0A2N5TKZ0"/>
<feature type="domain" description="Biotin carboxylation" evidence="5">
    <location>
        <begin position="66"/>
        <end position="418"/>
    </location>
</feature>
<dbReference type="Gene3D" id="3.30.470.20">
    <property type="entry name" value="ATP-grasp fold, B domain"/>
    <property type="match status" value="2"/>
</dbReference>
<dbReference type="Proteomes" id="UP000235392">
    <property type="component" value="Unassembled WGS sequence"/>
</dbReference>
<dbReference type="SUPFAM" id="SSF56059">
    <property type="entry name" value="Glutathione synthetase ATP-binding domain-like"/>
    <property type="match status" value="1"/>
</dbReference>
<dbReference type="Gene3D" id="3.40.50.20">
    <property type="match status" value="2"/>
</dbReference>
<dbReference type="InterPro" id="IPR011054">
    <property type="entry name" value="Rudment_hybrid_motif"/>
</dbReference>
<evidence type="ECO:0000313" key="7">
    <source>
        <dbReference type="Proteomes" id="UP000235392"/>
    </source>
</evidence>
<dbReference type="GO" id="GO:0005524">
    <property type="term" value="F:ATP binding"/>
    <property type="evidence" value="ECO:0007669"/>
    <property type="project" value="UniProtKB-KW"/>
</dbReference>
<dbReference type="EMBL" id="PGCI01000480">
    <property type="protein sequence ID" value="PLW26165.1"/>
    <property type="molecule type" value="Genomic_DNA"/>
</dbReference>
<dbReference type="GO" id="GO:0006633">
    <property type="term" value="P:fatty acid biosynthetic process"/>
    <property type="evidence" value="ECO:0007669"/>
    <property type="project" value="TreeGrafter"/>
</dbReference>
<dbReference type="InterPro" id="IPR005482">
    <property type="entry name" value="Biotin_COase_C"/>
</dbReference>
<dbReference type="Pfam" id="PF02786">
    <property type="entry name" value="CPSase_L_D2"/>
    <property type="match status" value="2"/>
</dbReference>
<dbReference type="SMART" id="SM00878">
    <property type="entry name" value="Biotin_carb_C"/>
    <property type="match status" value="1"/>
</dbReference>
<keyword evidence="2" id="KW-0547">Nucleotide-binding</keyword>
<protein>
    <recommendedName>
        <fullName evidence="5">Biotin carboxylation domain-containing protein</fullName>
    </recommendedName>
</protein>
<keyword evidence="4" id="KW-0092">Biotin</keyword>
<dbReference type="PROSITE" id="PS00867">
    <property type="entry name" value="CPSASE_2"/>
    <property type="match status" value="1"/>
</dbReference>
<gene>
    <name evidence="6" type="ORF">PCASD_21870</name>
</gene>
<dbReference type="Pfam" id="PF02785">
    <property type="entry name" value="Biotin_carb_C"/>
    <property type="match status" value="1"/>
</dbReference>
<dbReference type="InterPro" id="IPR011764">
    <property type="entry name" value="Biotin_carboxylation_dom"/>
</dbReference>
<evidence type="ECO:0000256" key="2">
    <source>
        <dbReference type="ARBA" id="ARBA00022741"/>
    </source>
</evidence>
<dbReference type="SUPFAM" id="SSF51246">
    <property type="entry name" value="Rudiment single hybrid motif"/>
    <property type="match status" value="1"/>
</dbReference>
<sequence>MPYTSDCPEEFGQIGNCLTAINSNHEEVEFKKDHSKVQEFIGGNAIDVALPSPVADFVRRKGGHTVITKILIAKNGIAAVKEIRSVQKWAHKTFVPGGSNNNNYANVNVIVDVAKRAGVHAVWAGWGHASENPQLPDALSAMRSLGEKISSTIVAQSAQVPTMAWSGSSLSETKTSPQGYLTVANEVYKKACVTDLGEVPGSPIFIMKLAGAARHLEVQVVAEQNGNAISLFGRDCSVQRHYQKIIEEAPVTIAHPETFKQMEKAALQPIASNFLELNPRLQIKHPTAEMVSGVNLPAAQLQIVMGIPLHQIRDIQTCKPMPKGHVVAVRITAENPEAGFKPSSGTLQELNFRSSTNVWGYFSVGTAGGLHEFTDSQFGHIFAHGADRSKSRKAMIVALKELSIRGDFRTTATRDRGL</sequence>
<evidence type="ECO:0000259" key="5">
    <source>
        <dbReference type="PROSITE" id="PS50979"/>
    </source>
</evidence>
<evidence type="ECO:0000256" key="3">
    <source>
        <dbReference type="ARBA" id="ARBA00022840"/>
    </source>
</evidence>
<dbReference type="PANTHER" id="PTHR45728">
    <property type="entry name" value="ACETYL-COA CARBOXYLASE, ISOFORM A"/>
    <property type="match status" value="1"/>
</dbReference>
<dbReference type="PROSITE" id="PS50979">
    <property type="entry name" value="BC"/>
    <property type="match status" value="1"/>
</dbReference>
<dbReference type="InterPro" id="IPR005479">
    <property type="entry name" value="CPAse_ATP-bd"/>
</dbReference>
<evidence type="ECO:0000256" key="4">
    <source>
        <dbReference type="ARBA" id="ARBA00023267"/>
    </source>
</evidence>
<dbReference type="InterPro" id="IPR049076">
    <property type="entry name" value="ACCA"/>
</dbReference>
<dbReference type="InterPro" id="IPR016185">
    <property type="entry name" value="PreATP-grasp_dom_sf"/>
</dbReference>
<dbReference type="InterPro" id="IPR005481">
    <property type="entry name" value="BC-like_N"/>
</dbReference>
<accession>A0A2N5TKZ0</accession>
<comment type="caution">
    <text evidence="6">The sequence shown here is derived from an EMBL/GenBank/DDBJ whole genome shotgun (WGS) entry which is preliminary data.</text>
</comment>
<keyword evidence="3" id="KW-0067">ATP-binding</keyword>
<dbReference type="GO" id="GO:0003989">
    <property type="term" value="F:acetyl-CoA carboxylase activity"/>
    <property type="evidence" value="ECO:0007669"/>
    <property type="project" value="InterPro"/>
</dbReference>
<proteinExistence type="predicted"/>
<dbReference type="GO" id="GO:0005739">
    <property type="term" value="C:mitochondrion"/>
    <property type="evidence" value="ECO:0007669"/>
    <property type="project" value="TreeGrafter"/>
</dbReference>
<dbReference type="SUPFAM" id="SSF52440">
    <property type="entry name" value="PreATP-grasp domain"/>
    <property type="match status" value="1"/>
</dbReference>
<evidence type="ECO:0000256" key="1">
    <source>
        <dbReference type="ARBA" id="ARBA00022598"/>
    </source>
</evidence>
<keyword evidence="1" id="KW-0436">Ligase</keyword>